<dbReference type="SMART" id="SM01110">
    <property type="entry name" value="Cutinase"/>
    <property type="match status" value="1"/>
</dbReference>
<dbReference type="Pfam" id="PF01083">
    <property type="entry name" value="Cutinase"/>
    <property type="match status" value="1"/>
</dbReference>
<feature type="active site" description="Nucleophile" evidence="8">
    <location>
        <position position="171"/>
    </location>
</feature>
<sequence length="255" mass="25948">MKLAILPAILLSSGVLAAPTQQPHTAPEKRQWSDINAFLALVVQLFPVNVAVEDVDNTISDAELALATAFDIDTTENDLADGSCADITIIFARGTTETGNVGALVGPPFFDAVESQAGTGETVAVQGVDYPADIPGFLAGGDAAGSQTMANDVTAALAACPSTKLVMAGYSQGGQLVHNAAALLPAATTAQISSVVIFGDPDNGEAVQGVSASRTLVICHDGDNICEHGDLILLEHLTYAEDAGTAATFVLANAV</sequence>
<keyword evidence="5" id="KW-0378">Hydrolase</keyword>
<dbReference type="AlphaFoldDB" id="A0AA38VNS4"/>
<dbReference type="GO" id="GO:0050525">
    <property type="term" value="F:cutinase activity"/>
    <property type="evidence" value="ECO:0007669"/>
    <property type="project" value="UniProtKB-EC"/>
</dbReference>
<dbReference type="EC" id="3.1.1.74" evidence="2"/>
<protein>
    <recommendedName>
        <fullName evidence="2">cutinase</fullName>
        <ecNumber evidence="2">3.1.1.74</ecNumber>
    </recommendedName>
</protein>
<comment type="similarity">
    <text evidence="1">Belongs to the cutinase family.</text>
</comment>
<evidence type="ECO:0000256" key="8">
    <source>
        <dbReference type="PIRSR" id="PIRSR611150-1"/>
    </source>
</evidence>
<dbReference type="PRINTS" id="PR00129">
    <property type="entry name" value="CUTINASE"/>
</dbReference>
<dbReference type="GO" id="GO:0005576">
    <property type="term" value="C:extracellular region"/>
    <property type="evidence" value="ECO:0007669"/>
    <property type="project" value="InterPro"/>
</dbReference>
<comment type="catalytic activity">
    <reaction evidence="7">
        <text>cutin + H2O = cutin monomers.</text>
        <dbReference type="EC" id="3.1.1.74"/>
    </reaction>
</comment>
<evidence type="ECO:0000256" key="2">
    <source>
        <dbReference type="ARBA" id="ARBA00013095"/>
    </source>
</evidence>
<dbReference type="Gene3D" id="3.40.50.1820">
    <property type="entry name" value="alpha/beta hydrolase"/>
    <property type="match status" value="1"/>
</dbReference>
<feature type="active site" evidence="8">
    <location>
        <position position="223"/>
    </location>
</feature>
<evidence type="ECO:0000256" key="5">
    <source>
        <dbReference type="ARBA" id="ARBA00022801"/>
    </source>
</evidence>
<comment type="caution">
    <text evidence="11">The sequence shown here is derived from an EMBL/GenBank/DDBJ whole genome shotgun (WGS) entry which is preliminary data.</text>
</comment>
<dbReference type="Proteomes" id="UP001174694">
    <property type="component" value="Unassembled WGS sequence"/>
</dbReference>
<proteinExistence type="inferred from homology"/>
<keyword evidence="6 9" id="KW-1015">Disulfide bond</keyword>
<keyword evidence="4 10" id="KW-0732">Signal</keyword>
<name>A0AA38VNS4_9PEZI</name>
<dbReference type="PANTHER" id="PTHR48250:SF1">
    <property type="entry name" value="CUTINASE"/>
    <property type="match status" value="1"/>
</dbReference>
<organism evidence="11 12">
    <name type="scientific">Pleurostoma richardsiae</name>
    <dbReference type="NCBI Taxonomy" id="41990"/>
    <lineage>
        <taxon>Eukaryota</taxon>
        <taxon>Fungi</taxon>
        <taxon>Dikarya</taxon>
        <taxon>Ascomycota</taxon>
        <taxon>Pezizomycotina</taxon>
        <taxon>Sordariomycetes</taxon>
        <taxon>Sordariomycetidae</taxon>
        <taxon>Calosphaeriales</taxon>
        <taxon>Pleurostomataceae</taxon>
        <taxon>Pleurostoma</taxon>
    </lineage>
</organism>
<feature type="disulfide bond" evidence="9">
    <location>
        <begin position="219"/>
        <end position="226"/>
    </location>
</feature>
<dbReference type="EMBL" id="JANBVO010000020">
    <property type="protein sequence ID" value="KAJ9143113.1"/>
    <property type="molecule type" value="Genomic_DNA"/>
</dbReference>
<evidence type="ECO:0000313" key="11">
    <source>
        <dbReference type="EMBL" id="KAJ9143113.1"/>
    </source>
</evidence>
<feature type="active site" description="Proton donor/acceptor" evidence="8">
    <location>
        <position position="236"/>
    </location>
</feature>
<gene>
    <name evidence="11" type="ORF">NKR23_g6884</name>
</gene>
<feature type="chain" id="PRO_5041313527" description="cutinase" evidence="10">
    <location>
        <begin position="18"/>
        <end position="255"/>
    </location>
</feature>
<dbReference type="SUPFAM" id="SSF53474">
    <property type="entry name" value="alpha/beta-Hydrolases"/>
    <property type="match status" value="1"/>
</dbReference>
<keyword evidence="12" id="KW-1185">Reference proteome</keyword>
<dbReference type="GO" id="GO:0016052">
    <property type="term" value="P:carbohydrate catabolic process"/>
    <property type="evidence" value="ECO:0007669"/>
    <property type="project" value="TreeGrafter"/>
</dbReference>
<dbReference type="InterPro" id="IPR029058">
    <property type="entry name" value="AB_hydrolase_fold"/>
</dbReference>
<evidence type="ECO:0000256" key="10">
    <source>
        <dbReference type="SAM" id="SignalP"/>
    </source>
</evidence>
<evidence type="ECO:0000256" key="3">
    <source>
        <dbReference type="ARBA" id="ARBA00022487"/>
    </source>
</evidence>
<evidence type="ECO:0000256" key="7">
    <source>
        <dbReference type="ARBA" id="ARBA00034045"/>
    </source>
</evidence>
<evidence type="ECO:0000256" key="9">
    <source>
        <dbReference type="PIRSR" id="PIRSR611150-2"/>
    </source>
</evidence>
<accession>A0AA38VNS4</accession>
<evidence type="ECO:0000313" key="12">
    <source>
        <dbReference type="Proteomes" id="UP001174694"/>
    </source>
</evidence>
<dbReference type="InterPro" id="IPR011150">
    <property type="entry name" value="Cutinase_monf"/>
</dbReference>
<evidence type="ECO:0000256" key="4">
    <source>
        <dbReference type="ARBA" id="ARBA00022729"/>
    </source>
</evidence>
<evidence type="ECO:0000256" key="1">
    <source>
        <dbReference type="ARBA" id="ARBA00007534"/>
    </source>
</evidence>
<evidence type="ECO:0000256" key="6">
    <source>
        <dbReference type="ARBA" id="ARBA00023157"/>
    </source>
</evidence>
<feature type="disulfide bond" evidence="9">
    <location>
        <begin position="84"/>
        <end position="160"/>
    </location>
</feature>
<feature type="signal peptide" evidence="10">
    <location>
        <begin position="1"/>
        <end position="17"/>
    </location>
</feature>
<reference evidence="11" key="1">
    <citation type="submission" date="2022-07" db="EMBL/GenBank/DDBJ databases">
        <title>Fungi with potential for degradation of polypropylene.</title>
        <authorList>
            <person name="Gostincar C."/>
        </authorList>
    </citation>
    <scope>NUCLEOTIDE SEQUENCE</scope>
    <source>
        <strain evidence="11">EXF-13308</strain>
    </source>
</reference>
<dbReference type="PANTHER" id="PTHR48250">
    <property type="entry name" value="CUTINASE 2-RELATED"/>
    <property type="match status" value="1"/>
</dbReference>
<keyword evidence="3" id="KW-0719">Serine esterase</keyword>
<dbReference type="InterPro" id="IPR000675">
    <property type="entry name" value="Cutinase/axe"/>
</dbReference>